<sequence length="98" mass="10413">MNRVSDADLRTHLSGGEAVETVSGVTAGDAFQQATAATQGGATVTNATYVYTTDYPPYYQYQPLHSPSQPTYIIQQQNSPGSVDEDTSAQLGHTTRAS</sequence>
<evidence type="ECO:0000313" key="2">
    <source>
        <dbReference type="Proteomes" id="UP000887569"/>
    </source>
</evidence>
<dbReference type="AlphaFoldDB" id="A0A915B3W4"/>
<dbReference type="Proteomes" id="UP000887569">
    <property type="component" value="Unplaced"/>
</dbReference>
<reference evidence="3" key="1">
    <citation type="submission" date="2022-11" db="UniProtKB">
        <authorList>
            <consortium name="WormBaseParasite"/>
        </authorList>
    </citation>
    <scope>IDENTIFICATION</scope>
</reference>
<protein>
    <submittedName>
        <fullName evidence="3">RFX-type winged-helix domain-containing protein</fullName>
    </submittedName>
</protein>
<keyword evidence="2" id="KW-1185">Reference proteome</keyword>
<dbReference type="WBParaSite" id="PgR025_g110_t03">
    <property type="protein sequence ID" value="PgR025_g110_t03"/>
    <property type="gene ID" value="PgR025_g110"/>
</dbReference>
<feature type="region of interest" description="Disordered" evidence="1">
    <location>
        <begin position="71"/>
        <end position="98"/>
    </location>
</feature>
<proteinExistence type="predicted"/>
<evidence type="ECO:0000313" key="3">
    <source>
        <dbReference type="WBParaSite" id="PgR025_g110_t03"/>
    </source>
</evidence>
<name>A0A915B3W4_PARUN</name>
<feature type="compositionally biased region" description="Polar residues" evidence="1">
    <location>
        <begin position="88"/>
        <end position="98"/>
    </location>
</feature>
<feature type="compositionally biased region" description="Polar residues" evidence="1">
    <location>
        <begin position="71"/>
        <end position="81"/>
    </location>
</feature>
<evidence type="ECO:0000256" key="1">
    <source>
        <dbReference type="SAM" id="MobiDB-lite"/>
    </source>
</evidence>
<accession>A0A915B3W4</accession>
<organism evidence="2 3">
    <name type="scientific">Parascaris univalens</name>
    <name type="common">Nematode worm</name>
    <dbReference type="NCBI Taxonomy" id="6257"/>
    <lineage>
        <taxon>Eukaryota</taxon>
        <taxon>Metazoa</taxon>
        <taxon>Ecdysozoa</taxon>
        <taxon>Nematoda</taxon>
        <taxon>Chromadorea</taxon>
        <taxon>Rhabditida</taxon>
        <taxon>Spirurina</taxon>
        <taxon>Ascaridomorpha</taxon>
        <taxon>Ascaridoidea</taxon>
        <taxon>Ascarididae</taxon>
        <taxon>Parascaris</taxon>
    </lineage>
</organism>